<reference evidence="13" key="2">
    <citation type="submission" date="2007-04" db="EMBL/GenBank/DDBJ databases">
        <title>The genome of the human body louse.</title>
        <authorList>
            <consortium name="The Human Body Louse Genome Consortium"/>
            <person name="Kirkness E."/>
            <person name="Walenz B."/>
            <person name="Hass B."/>
            <person name="Bruggner R."/>
            <person name="Strausberg R."/>
        </authorList>
    </citation>
    <scope>NUCLEOTIDE SEQUENCE</scope>
    <source>
        <strain evidence="13">USDA</strain>
    </source>
</reference>
<evidence type="ECO:0000256" key="9">
    <source>
        <dbReference type="ARBA" id="ARBA00039242"/>
    </source>
</evidence>
<evidence type="ECO:0000313" key="15">
    <source>
        <dbReference type="Proteomes" id="UP000009046"/>
    </source>
</evidence>
<dbReference type="GO" id="GO:0006400">
    <property type="term" value="P:tRNA modification"/>
    <property type="evidence" value="ECO:0007669"/>
    <property type="project" value="TreeGrafter"/>
</dbReference>
<dbReference type="PANTHER" id="PTHR15627">
    <property type="entry name" value="NATURAL KILLER CELL-SPECIFIC ANTIGEN KLIP1"/>
    <property type="match status" value="1"/>
</dbReference>
<dbReference type="FunCoup" id="E0VPR2">
    <property type="interactions" value="1251"/>
</dbReference>
<organism>
    <name type="scientific">Pediculus humanus subsp. corporis</name>
    <name type="common">Body louse</name>
    <dbReference type="NCBI Taxonomy" id="121224"/>
    <lineage>
        <taxon>Eukaryota</taxon>
        <taxon>Metazoa</taxon>
        <taxon>Ecdysozoa</taxon>
        <taxon>Arthropoda</taxon>
        <taxon>Hexapoda</taxon>
        <taxon>Insecta</taxon>
        <taxon>Pterygota</taxon>
        <taxon>Neoptera</taxon>
        <taxon>Paraneoptera</taxon>
        <taxon>Psocodea</taxon>
        <taxon>Troctomorpha</taxon>
        <taxon>Phthiraptera</taxon>
        <taxon>Anoplura</taxon>
        <taxon>Pediculidae</taxon>
        <taxon>Pediculus</taxon>
    </lineage>
</organism>
<name>E0VPR2_PEDHC</name>
<comment type="subcellular location">
    <subcellularLocation>
        <location evidence="1">Nucleus</location>
    </subcellularLocation>
</comment>
<gene>
    <name evidence="14" type="primary">8233427</name>
    <name evidence="13" type="ORF">Phum_PHUM363290</name>
</gene>
<evidence type="ECO:0000256" key="1">
    <source>
        <dbReference type="ARBA" id="ARBA00004123"/>
    </source>
</evidence>
<reference evidence="14" key="3">
    <citation type="submission" date="2020-05" db="UniProtKB">
        <authorList>
            <consortium name="EnsemblMetazoa"/>
        </authorList>
    </citation>
    <scope>IDENTIFICATION</scope>
    <source>
        <strain evidence="14">USDA</strain>
    </source>
</reference>
<dbReference type="EMBL" id="AAZO01004221">
    <property type="status" value="NOT_ANNOTATED_CDS"/>
    <property type="molecule type" value="Genomic_DNA"/>
</dbReference>
<dbReference type="EMBL" id="DS235371">
    <property type="protein sequence ID" value="EEB15368.1"/>
    <property type="molecule type" value="Genomic_DNA"/>
</dbReference>
<dbReference type="PANTHER" id="PTHR15627:SF8">
    <property type="entry name" value="TRNA-URIDINE AMINOCARBOXYPROPYLTRANSFERASE 1"/>
    <property type="match status" value="1"/>
</dbReference>
<evidence type="ECO:0000256" key="11">
    <source>
        <dbReference type="ARBA" id="ARBA00048718"/>
    </source>
</evidence>
<evidence type="ECO:0000256" key="2">
    <source>
        <dbReference type="ARBA" id="ARBA00012386"/>
    </source>
</evidence>
<dbReference type="RefSeq" id="XP_002428106.1">
    <property type="nucleotide sequence ID" value="XM_002428061.1"/>
</dbReference>
<evidence type="ECO:0000256" key="10">
    <source>
        <dbReference type="ARBA" id="ARBA00042508"/>
    </source>
</evidence>
<dbReference type="KEGG" id="phu:Phum_PHUM363290"/>
<dbReference type="GO" id="GO:0016432">
    <property type="term" value="F:tRNA-uridine aminocarboxypropyltransferase activity"/>
    <property type="evidence" value="ECO:0007669"/>
    <property type="project" value="UniProtKB-EC"/>
</dbReference>
<dbReference type="SMART" id="SM01144">
    <property type="entry name" value="DTW"/>
    <property type="match status" value="1"/>
</dbReference>
<comment type="function">
    <text evidence="7">Catalyzes the formation of 3-(3-amino-3-carboxypropyl)uridine (acp3U) at position 20 in the D-loop of several cytoplasmic tRNAs (acp3U(20)).</text>
</comment>
<feature type="domain" description="DTW" evidence="12">
    <location>
        <begin position="46"/>
        <end position="258"/>
    </location>
</feature>
<dbReference type="OMA" id="VNAWGLN"/>
<dbReference type="Proteomes" id="UP000009046">
    <property type="component" value="Unassembled WGS sequence"/>
</dbReference>
<evidence type="ECO:0000313" key="14">
    <source>
        <dbReference type="EnsemblMetazoa" id="PHUM363290-PA"/>
    </source>
</evidence>
<dbReference type="GO" id="GO:0005634">
    <property type="term" value="C:nucleus"/>
    <property type="evidence" value="ECO:0007669"/>
    <property type="project" value="UniProtKB-SubCell"/>
</dbReference>
<dbReference type="STRING" id="121224.E0VPR2"/>
<dbReference type="EC" id="2.5.1.25" evidence="2"/>
<evidence type="ECO:0000256" key="4">
    <source>
        <dbReference type="ARBA" id="ARBA00022691"/>
    </source>
</evidence>
<dbReference type="Pfam" id="PF03942">
    <property type="entry name" value="DTW"/>
    <property type="match status" value="1"/>
</dbReference>
<dbReference type="AlphaFoldDB" id="E0VPR2"/>
<dbReference type="VEuPathDB" id="VectorBase:PHUM363290"/>
<dbReference type="InterPro" id="IPR005636">
    <property type="entry name" value="DTW"/>
</dbReference>
<evidence type="ECO:0000256" key="7">
    <source>
        <dbReference type="ARBA" id="ARBA00037050"/>
    </source>
</evidence>
<keyword evidence="4" id="KW-0949">S-adenosyl-L-methionine</keyword>
<evidence type="ECO:0000313" key="13">
    <source>
        <dbReference type="EMBL" id="EEB15368.1"/>
    </source>
</evidence>
<keyword evidence="6" id="KW-0539">Nucleus</keyword>
<evidence type="ECO:0000256" key="5">
    <source>
        <dbReference type="ARBA" id="ARBA00022694"/>
    </source>
</evidence>
<dbReference type="EnsemblMetazoa" id="PHUM363290-RA">
    <property type="protein sequence ID" value="PHUM363290-PA"/>
    <property type="gene ID" value="PHUM363290"/>
</dbReference>
<dbReference type="HOGENOM" id="CLU_069451_0_0_1"/>
<evidence type="ECO:0000256" key="6">
    <source>
        <dbReference type="ARBA" id="ARBA00023242"/>
    </source>
</evidence>
<evidence type="ECO:0000259" key="12">
    <source>
        <dbReference type="SMART" id="SM01144"/>
    </source>
</evidence>
<sequence length="270" mass="31651">MHPLQKSVDEIKELDKDPFKNLKISDTSILDTVDERSLCKKCNKSRKYFCYVCYIPVPHLEGKIPKVSLPIKIDIIKHKNEIDGKSTSAHAAILAPDDVRVFTYPTVPEYSANDNVVLIYPSSKAKTIKECFEENYELLKTNEFPFTRAVFIDSTWNQSKGIFKDERINTLPAIVLKNKISQFWRHQKKSPRWYLATIEAIHELLIEMVNERCDMIKRKESETHVDNRTSSGYSYNGQYDNLLFFFNYMYSKIHDLYDHDSLLSYKRSLE</sequence>
<comment type="similarity">
    <text evidence="8">Belongs to the TDD superfamily. DTWD1 family.</text>
</comment>
<evidence type="ECO:0000256" key="8">
    <source>
        <dbReference type="ARBA" id="ARBA00038290"/>
    </source>
</evidence>
<dbReference type="CTD" id="8233427"/>
<comment type="catalytic activity">
    <reaction evidence="11">
        <text>a uridine in tRNA + S-adenosyl-L-methionine = a 3-[(3S)-3-amino-3-carboxypropyl]uridine in tRNA + S-methyl-5'-thioadenosine + H(+)</text>
        <dbReference type="Rhea" id="RHEA:62432"/>
        <dbReference type="Rhea" id="RHEA-COMP:13339"/>
        <dbReference type="Rhea" id="RHEA-COMP:16092"/>
        <dbReference type="ChEBI" id="CHEBI:15378"/>
        <dbReference type="ChEBI" id="CHEBI:17509"/>
        <dbReference type="ChEBI" id="CHEBI:59789"/>
        <dbReference type="ChEBI" id="CHEBI:65315"/>
        <dbReference type="ChEBI" id="CHEBI:82930"/>
        <dbReference type="EC" id="2.5.1.25"/>
    </reaction>
</comment>
<dbReference type="InterPro" id="IPR051521">
    <property type="entry name" value="tRNA_Mod/Golgi_Maint"/>
</dbReference>
<dbReference type="GeneID" id="8233427"/>
<accession>E0VPR2</accession>
<proteinExistence type="inferred from homology"/>
<protein>
    <recommendedName>
        <fullName evidence="9">tRNA-uridine aminocarboxypropyltransferase 1</fullName>
        <ecNumber evidence="2">2.5.1.25</ecNumber>
    </recommendedName>
    <alternativeName>
        <fullName evidence="10">DTW domain-containing protein 1</fullName>
    </alternativeName>
</protein>
<keyword evidence="3" id="KW-0808">Transferase</keyword>
<keyword evidence="15" id="KW-1185">Reference proteome</keyword>
<dbReference type="OrthoDB" id="3173at2759"/>
<dbReference type="InParanoid" id="E0VPR2"/>
<evidence type="ECO:0000256" key="3">
    <source>
        <dbReference type="ARBA" id="ARBA00022679"/>
    </source>
</evidence>
<reference evidence="13" key="1">
    <citation type="submission" date="2007-04" db="EMBL/GenBank/DDBJ databases">
        <title>Annotation of Pediculus humanus corporis strain USDA.</title>
        <authorList>
            <person name="Kirkness E."/>
            <person name="Hannick L."/>
            <person name="Hass B."/>
            <person name="Bruggner R."/>
            <person name="Lawson D."/>
            <person name="Bidwell S."/>
            <person name="Joardar V."/>
            <person name="Caler E."/>
            <person name="Walenz B."/>
            <person name="Inman J."/>
            <person name="Schobel S."/>
            <person name="Galinsky K."/>
            <person name="Amedeo P."/>
            <person name="Strausberg R."/>
        </authorList>
    </citation>
    <scope>NUCLEOTIDE SEQUENCE</scope>
    <source>
        <strain evidence="13">USDA</strain>
    </source>
</reference>
<dbReference type="eggNOG" id="KOG3795">
    <property type="taxonomic scope" value="Eukaryota"/>
</dbReference>
<keyword evidence="5" id="KW-0819">tRNA processing</keyword>